<feature type="compositionally biased region" description="Polar residues" evidence="1">
    <location>
        <begin position="49"/>
        <end position="65"/>
    </location>
</feature>
<comment type="caution">
    <text evidence="2">The sequence shown here is derived from an EMBL/GenBank/DDBJ whole genome shotgun (WGS) entry which is preliminary data.</text>
</comment>
<reference evidence="2 3" key="1">
    <citation type="journal article" date="2016" name="Front. Microbiol.">
        <title>Genome and transcriptome sequences reveal the specific parasitism of the nematophagous Purpureocillium lilacinum 36-1.</title>
        <authorList>
            <person name="Xie J."/>
            <person name="Li S."/>
            <person name="Mo C."/>
            <person name="Xiao X."/>
            <person name="Peng D."/>
            <person name="Wang G."/>
            <person name="Xiao Y."/>
        </authorList>
    </citation>
    <scope>NUCLEOTIDE SEQUENCE [LARGE SCALE GENOMIC DNA]</scope>
    <source>
        <strain evidence="2 3">36-1</strain>
    </source>
</reference>
<feature type="region of interest" description="Disordered" evidence="1">
    <location>
        <begin position="1"/>
        <end position="73"/>
    </location>
</feature>
<organism evidence="2 3">
    <name type="scientific">Purpureocillium lilacinum</name>
    <name type="common">Paecilomyces lilacinus</name>
    <dbReference type="NCBI Taxonomy" id="33203"/>
    <lineage>
        <taxon>Eukaryota</taxon>
        <taxon>Fungi</taxon>
        <taxon>Dikarya</taxon>
        <taxon>Ascomycota</taxon>
        <taxon>Pezizomycotina</taxon>
        <taxon>Sordariomycetes</taxon>
        <taxon>Hypocreomycetidae</taxon>
        <taxon>Hypocreales</taxon>
        <taxon>Ophiocordycipitaceae</taxon>
        <taxon>Purpureocillium</taxon>
    </lineage>
</organism>
<evidence type="ECO:0000313" key="2">
    <source>
        <dbReference type="EMBL" id="PWI68790.1"/>
    </source>
</evidence>
<name>A0A2U3E2R3_PURLI</name>
<feature type="region of interest" description="Disordered" evidence="1">
    <location>
        <begin position="95"/>
        <end position="119"/>
    </location>
</feature>
<dbReference type="AlphaFoldDB" id="A0A2U3E2R3"/>
<dbReference type="EMBL" id="LCWV01000014">
    <property type="protein sequence ID" value="PWI68790.1"/>
    <property type="molecule type" value="Genomic_DNA"/>
</dbReference>
<protein>
    <submittedName>
        <fullName evidence="2">Uncharacterized protein</fullName>
    </submittedName>
</protein>
<gene>
    <name evidence="2" type="ORF">PCL_01879</name>
</gene>
<feature type="compositionally biased region" description="Basic and acidic residues" evidence="1">
    <location>
        <begin position="12"/>
        <end position="22"/>
    </location>
</feature>
<evidence type="ECO:0000256" key="1">
    <source>
        <dbReference type="SAM" id="MobiDB-lite"/>
    </source>
</evidence>
<accession>A0A2U3E2R3</accession>
<dbReference type="Proteomes" id="UP000245956">
    <property type="component" value="Unassembled WGS sequence"/>
</dbReference>
<sequence length="165" mass="18071">MQAHTSAADDDASSHAADERSPRHNKRSGPGPDSSARTSLSPPARPTDATCQCRNQARSASSQQLNKKKSVRHLHAKTRRLVIDAALHLAVGRASQRSDLGDHPGAGALERPLAPPPTRGCRTHCLSSACRLRNFRRVRLPPPAGEICGLHRHQVPRRRRHPLDR</sequence>
<evidence type="ECO:0000313" key="3">
    <source>
        <dbReference type="Proteomes" id="UP000245956"/>
    </source>
</evidence>
<proteinExistence type="predicted"/>